<dbReference type="AlphaFoldDB" id="A0A0S2F589"/>
<gene>
    <name evidence="2" type="ORF">LA76x_0552</name>
</gene>
<dbReference type="Proteomes" id="UP000060787">
    <property type="component" value="Chromosome"/>
</dbReference>
<dbReference type="EMBL" id="CP011129">
    <property type="protein sequence ID" value="ALN78713.1"/>
    <property type="molecule type" value="Genomic_DNA"/>
</dbReference>
<accession>A0A0S2F589</accession>
<protein>
    <submittedName>
        <fullName evidence="2">Uncharacterized protein</fullName>
    </submittedName>
</protein>
<evidence type="ECO:0000313" key="2">
    <source>
        <dbReference type="EMBL" id="ALN78713.1"/>
    </source>
</evidence>
<evidence type="ECO:0000256" key="1">
    <source>
        <dbReference type="SAM" id="MobiDB-lite"/>
    </source>
</evidence>
<evidence type="ECO:0000313" key="3">
    <source>
        <dbReference type="Proteomes" id="UP000060787"/>
    </source>
</evidence>
<sequence>MIAEAKTSEKRAVPAGQDAAAALRQRLSQLPQESAANRAASKRFLEQIWSKNPYGKWWLPPLDEVYAELRAAAERGDVEAASVLGSRSAQCRKTVMESTPDKLLAQLEEEMESPVDAEYAQARMATVHERFARELAQYEACSRVGQAALDESLLWLERAGRGDAKDARLAYVATWSEQAGSDRDGLIADIERAAQQRTLAREWLAQGLAAGEDRALDIYIDAYARSGALFPRDRVQELAYGYARDLVRGRRGSGFEALWANGPTRFGDLSSQQWDAIEAQGRAIFKAHYESRPVGPNGAPSPPSPPLRKVE</sequence>
<keyword evidence="3" id="KW-1185">Reference proteome</keyword>
<reference evidence="2 3" key="1">
    <citation type="journal article" date="2015" name="BMC Genomics">
        <title>Comparative genomics and metabolic profiling of the genus Lysobacter.</title>
        <authorList>
            <person name="de Bruijn I."/>
            <person name="Cheng X."/>
            <person name="de Jager V."/>
            <person name="Exposito R.G."/>
            <person name="Watrous J."/>
            <person name="Patel N."/>
            <person name="Postma J."/>
            <person name="Dorrestein P.C."/>
            <person name="Kobayashi D."/>
            <person name="Raaijmakers J.M."/>
        </authorList>
    </citation>
    <scope>NUCLEOTIDE SEQUENCE [LARGE SCALE GENOMIC DNA]</scope>
    <source>
        <strain evidence="2 3">76</strain>
    </source>
</reference>
<name>A0A0S2F589_LYSAN</name>
<feature type="compositionally biased region" description="Pro residues" evidence="1">
    <location>
        <begin position="299"/>
        <end position="311"/>
    </location>
</feature>
<proteinExistence type="predicted"/>
<dbReference type="KEGG" id="lab:LA76x_0552"/>
<dbReference type="PATRIC" id="fig|84531.8.peg.579"/>
<feature type="region of interest" description="Disordered" evidence="1">
    <location>
        <begin position="289"/>
        <end position="311"/>
    </location>
</feature>
<organism evidence="2 3">
    <name type="scientific">Lysobacter antibioticus</name>
    <dbReference type="NCBI Taxonomy" id="84531"/>
    <lineage>
        <taxon>Bacteria</taxon>
        <taxon>Pseudomonadati</taxon>
        <taxon>Pseudomonadota</taxon>
        <taxon>Gammaproteobacteria</taxon>
        <taxon>Lysobacterales</taxon>
        <taxon>Lysobacteraceae</taxon>
        <taxon>Lysobacter</taxon>
    </lineage>
</organism>